<keyword evidence="6 11" id="KW-0812">Transmembrane</keyword>
<feature type="transmembrane region" description="Helical" evidence="11">
    <location>
        <begin position="12"/>
        <end position="37"/>
    </location>
</feature>
<feature type="domain" description="Histidine kinase" evidence="12">
    <location>
        <begin position="236"/>
        <end position="450"/>
    </location>
</feature>
<dbReference type="SUPFAM" id="SSF47384">
    <property type="entry name" value="Homodimeric domain of signal transducing histidine kinase"/>
    <property type="match status" value="1"/>
</dbReference>
<dbReference type="RefSeq" id="WP_261738408.1">
    <property type="nucleotide sequence ID" value="NZ_JBINXA010000002.1"/>
</dbReference>
<evidence type="ECO:0000256" key="2">
    <source>
        <dbReference type="ARBA" id="ARBA00004141"/>
    </source>
</evidence>
<dbReference type="PROSITE" id="PS50885">
    <property type="entry name" value="HAMP"/>
    <property type="match status" value="1"/>
</dbReference>
<evidence type="ECO:0000256" key="6">
    <source>
        <dbReference type="ARBA" id="ARBA00022692"/>
    </source>
</evidence>
<dbReference type="Gene3D" id="1.10.287.130">
    <property type="match status" value="1"/>
</dbReference>
<keyword evidence="7" id="KW-0418">Kinase</keyword>
<keyword evidence="14" id="KW-0547">Nucleotide-binding</keyword>
<dbReference type="InterPro" id="IPR003660">
    <property type="entry name" value="HAMP_dom"/>
</dbReference>
<evidence type="ECO:0000313" key="14">
    <source>
        <dbReference type="EMBL" id="MFH6564437.1"/>
    </source>
</evidence>
<evidence type="ECO:0000256" key="8">
    <source>
        <dbReference type="ARBA" id="ARBA00022989"/>
    </source>
</evidence>
<dbReference type="Gene3D" id="3.30.565.10">
    <property type="entry name" value="Histidine kinase-like ATPase, C-terminal domain"/>
    <property type="match status" value="1"/>
</dbReference>
<dbReference type="PANTHER" id="PTHR45436">
    <property type="entry name" value="SENSOR HISTIDINE KINASE YKOH"/>
    <property type="match status" value="1"/>
</dbReference>
<feature type="domain" description="HAMP" evidence="13">
    <location>
        <begin position="176"/>
        <end position="228"/>
    </location>
</feature>
<organism evidence="14 15">
    <name type="scientific">Pseudomonas kulmbachensis</name>
    <dbReference type="NCBI Taxonomy" id="3043408"/>
    <lineage>
        <taxon>Bacteria</taxon>
        <taxon>Pseudomonadati</taxon>
        <taxon>Pseudomonadota</taxon>
        <taxon>Gammaproteobacteria</taxon>
        <taxon>Pseudomonadales</taxon>
        <taxon>Pseudomonadaceae</taxon>
        <taxon>Pseudomonas</taxon>
    </lineage>
</organism>
<dbReference type="Proteomes" id="UP001609821">
    <property type="component" value="Unassembled WGS sequence"/>
</dbReference>
<dbReference type="SMART" id="SM00387">
    <property type="entry name" value="HATPase_c"/>
    <property type="match status" value="1"/>
</dbReference>
<evidence type="ECO:0000256" key="1">
    <source>
        <dbReference type="ARBA" id="ARBA00000085"/>
    </source>
</evidence>
<dbReference type="SMART" id="SM00388">
    <property type="entry name" value="HisKA"/>
    <property type="match status" value="1"/>
</dbReference>
<gene>
    <name evidence="14" type="ORF">ACHMWK_00235</name>
</gene>
<feature type="transmembrane region" description="Helical" evidence="11">
    <location>
        <begin position="157"/>
        <end position="175"/>
    </location>
</feature>
<protein>
    <recommendedName>
        <fullName evidence="3">histidine kinase</fullName>
        <ecNumber evidence="3">2.7.13.3</ecNumber>
    </recommendedName>
</protein>
<dbReference type="Pfam" id="PF00512">
    <property type="entry name" value="HisKA"/>
    <property type="match status" value="1"/>
</dbReference>
<dbReference type="InterPro" id="IPR036890">
    <property type="entry name" value="HATPase_C_sf"/>
</dbReference>
<dbReference type="InterPro" id="IPR005467">
    <property type="entry name" value="His_kinase_dom"/>
</dbReference>
<dbReference type="CDD" id="cd00082">
    <property type="entry name" value="HisKA"/>
    <property type="match status" value="1"/>
</dbReference>
<dbReference type="GO" id="GO:0005524">
    <property type="term" value="F:ATP binding"/>
    <property type="evidence" value="ECO:0007669"/>
    <property type="project" value="UniProtKB-KW"/>
</dbReference>
<keyword evidence="5" id="KW-0808">Transferase</keyword>
<comment type="catalytic activity">
    <reaction evidence="1">
        <text>ATP + protein L-histidine = ADP + protein N-phospho-L-histidine.</text>
        <dbReference type="EC" id="2.7.13.3"/>
    </reaction>
</comment>
<evidence type="ECO:0000256" key="4">
    <source>
        <dbReference type="ARBA" id="ARBA00022553"/>
    </source>
</evidence>
<dbReference type="Pfam" id="PF02518">
    <property type="entry name" value="HATPase_c"/>
    <property type="match status" value="1"/>
</dbReference>
<evidence type="ECO:0000256" key="11">
    <source>
        <dbReference type="SAM" id="Phobius"/>
    </source>
</evidence>
<keyword evidence="9" id="KW-0902">Two-component regulatory system</keyword>
<dbReference type="InterPro" id="IPR036097">
    <property type="entry name" value="HisK_dim/P_sf"/>
</dbReference>
<evidence type="ECO:0000259" key="13">
    <source>
        <dbReference type="PROSITE" id="PS50885"/>
    </source>
</evidence>
<keyword evidence="10 11" id="KW-0472">Membrane</keyword>
<comment type="caution">
    <text evidence="14">The sequence shown here is derived from an EMBL/GenBank/DDBJ whole genome shotgun (WGS) entry which is preliminary data.</text>
</comment>
<proteinExistence type="predicted"/>
<dbReference type="EC" id="2.7.13.3" evidence="3"/>
<comment type="subcellular location">
    <subcellularLocation>
        <location evidence="2">Membrane</location>
        <topology evidence="2">Multi-pass membrane protein</topology>
    </subcellularLocation>
</comment>
<keyword evidence="14" id="KW-0067">ATP-binding</keyword>
<evidence type="ECO:0000256" key="9">
    <source>
        <dbReference type="ARBA" id="ARBA00023012"/>
    </source>
</evidence>
<dbReference type="InterPro" id="IPR004358">
    <property type="entry name" value="Sig_transdc_His_kin-like_C"/>
</dbReference>
<sequence length="451" mass="49811">MDGFKKRLSESVQLRLSLALSLTILLVAVVASVFAFVSALDEAHELQDETLHQVAILFDRQQMTLHYPHGPDPAGDNEESRVVIQYLIDGRNASANTDETLPLPLPTTLADGLSTVDVGGEAFRVLVRTTARGERIAVAQEVDARNKDARESAWRSLLPFLILFPVLLLVVSDLVRKLFRPIATLAAQIDQRAEQELHPIDEQHLPTEIRPFVVAINRLLARVALSMDSQRRFVADAAHELRSPMTALSLQAERLAATEMPPQARERLQPLSLGIERSRQLIDQLLSLAAAQFASQRPQTSVSVHAVYRRVLEDLLPLAERKQLDIGVEGVEDVQVMINEMDLFTLVKNLTDNAIRYTPEGGKIDLCVDLIQGNARLQIKDTGPGIALEEQARIFDPFYRSLGSGETGSGLGLSIVKAIAERIGARVELDFSDKLNHSGLCVSVWLNTGLR</sequence>
<dbReference type="PROSITE" id="PS50109">
    <property type="entry name" value="HIS_KIN"/>
    <property type="match status" value="1"/>
</dbReference>
<keyword evidence="15" id="KW-1185">Reference proteome</keyword>
<dbReference type="InterPro" id="IPR003594">
    <property type="entry name" value="HATPase_dom"/>
</dbReference>
<dbReference type="PRINTS" id="PR00344">
    <property type="entry name" value="BCTRLSENSOR"/>
</dbReference>
<reference evidence="14 15" key="1">
    <citation type="submission" date="2024-10" db="EMBL/GenBank/DDBJ databases">
        <title>Aeromonas and Pseudomonas from the Cagarras Archipelago, Rio de Janeiro, Brazil.</title>
        <authorList>
            <person name="Canellas A.L.B."/>
            <person name="Laport M.S."/>
        </authorList>
    </citation>
    <scope>NUCLEOTIDE SEQUENCE [LARGE SCALE GENOMIC DNA]</scope>
    <source>
        <strain evidence="14 15">CPF-4</strain>
    </source>
</reference>
<keyword evidence="8 11" id="KW-1133">Transmembrane helix</keyword>
<evidence type="ECO:0000259" key="12">
    <source>
        <dbReference type="PROSITE" id="PS50109"/>
    </source>
</evidence>
<dbReference type="SUPFAM" id="SSF55874">
    <property type="entry name" value="ATPase domain of HSP90 chaperone/DNA topoisomerase II/histidine kinase"/>
    <property type="match status" value="1"/>
</dbReference>
<evidence type="ECO:0000256" key="7">
    <source>
        <dbReference type="ARBA" id="ARBA00022777"/>
    </source>
</evidence>
<dbReference type="InterPro" id="IPR003661">
    <property type="entry name" value="HisK_dim/P_dom"/>
</dbReference>
<dbReference type="EMBL" id="JBINXB010000001">
    <property type="protein sequence ID" value="MFH6564437.1"/>
    <property type="molecule type" value="Genomic_DNA"/>
</dbReference>
<evidence type="ECO:0000256" key="10">
    <source>
        <dbReference type="ARBA" id="ARBA00023136"/>
    </source>
</evidence>
<name>A0ABW7LRV4_9PSED</name>
<dbReference type="InterPro" id="IPR050428">
    <property type="entry name" value="TCS_sensor_his_kinase"/>
</dbReference>
<accession>A0ABW7LRV4</accession>
<dbReference type="PANTHER" id="PTHR45436:SF15">
    <property type="entry name" value="SENSOR HISTIDINE KINASE CUSS"/>
    <property type="match status" value="1"/>
</dbReference>
<evidence type="ECO:0000256" key="5">
    <source>
        <dbReference type="ARBA" id="ARBA00022679"/>
    </source>
</evidence>
<evidence type="ECO:0000313" key="15">
    <source>
        <dbReference type="Proteomes" id="UP001609821"/>
    </source>
</evidence>
<keyword evidence="4" id="KW-0597">Phosphoprotein</keyword>
<evidence type="ECO:0000256" key="3">
    <source>
        <dbReference type="ARBA" id="ARBA00012438"/>
    </source>
</evidence>